<evidence type="ECO:0000256" key="1">
    <source>
        <dbReference type="SAM" id="MobiDB-lite"/>
    </source>
</evidence>
<feature type="compositionally biased region" description="Polar residues" evidence="1">
    <location>
        <begin position="189"/>
        <end position="198"/>
    </location>
</feature>
<dbReference type="GO" id="GO:0003700">
    <property type="term" value="F:DNA-binding transcription factor activity"/>
    <property type="evidence" value="ECO:0007669"/>
    <property type="project" value="InterPro"/>
</dbReference>
<reference evidence="2" key="1">
    <citation type="submission" date="2020-04" db="EMBL/GenBank/DDBJ databases">
        <title>Draft genome resource of the tomato pathogen Pseudocercospora fuligena.</title>
        <authorList>
            <person name="Zaccaron A."/>
        </authorList>
    </citation>
    <scope>NUCLEOTIDE SEQUENCE</scope>
    <source>
        <strain evidence="2">PF001</strain>
    </source>
</reference>
<evidence type="ECO:0008006" key="4">
    <source>
        <dbReference type="Google" id="ProtNLM"/>
    </source>
</evidence>
<feature type="compositionally biased region" description="Low complexity" evidence="1">
    <location>
        <begin position="137"/>
        <end position="156"/>
    </location>
</feature>
<feature type="region of interest" description="Disordered" evidence="1">
    <location>
        <begin position="97"/>
        <end position="198"/>
    </location>
</feature>
<dbReference type="PANTHER" id="PTHR42070">
    <property type="entry name" value="FILAMENT ASSOCIATED PROTEIN, PUTATIVE (AFU_ORTHOLOGUE AFUA_8G06630)-RELATED"/>
    <property type="match status" value="1"/>
</dbReference>
<evidence type="ECO:0000313" key="3">
    <source>
        <dbReference type="Proteomes" id="UP000660729"/>
    </source>
</evidence>
<comment type="caution">
    <text evidence="2">The sequence shown here is derived from an EMBL/GenBank/DDBJ whole genome shotgun (WGS) entry which is preliminary data.</text>
</comment>
<sequence length="293" mass="31995">MAEAKRSQERLDDLARIRNNQRKSRARKKEYLESLESKWKQCEEVGMEASAEVQSLARAVLEENKHLRQLLQEHGIAKPEVPNSFAVSNLQSSIGKRHPCGGGSCRGSTPMSQGQSPGRAIESLAQPPPLISQRHNSYSSLYTSTSSGKDSTSDASPPDTFDPLDRALPLPAMDEYHPQSGRQPKKPISTVNMSSSGYSELTSGDPTYLGLLATARVPHPQQPATNPRVASILAAAQAEPSPLQEMTVTDDINNGHLCDDLYSQVHDANDVLPPDAIDWGTLPDWIPLDNQPQ</sequence>
<dbReference type="EMBL" id="JABCIY010000016">
    <property type="protein sequence ID" value="KAF7197308.1"/>
    <property type="molecule type" value="Genomic_DNA"/>
</dbReference>
<dbReference type="OrthoDB" id="4505928at2759"/>
<dbReference type="AlphaFoldDB" id="A0A8H6VLZ9"/>
<dbReference type="PANTHER" id="PTHR42070:SF1">
    <property type="entry name" value="FILAMENT ASSOCIATED PROTEIN, PUTATIVE (AFU_ORTHOLOGUE AFUA_8G06630)-RELATED"/>
    <property type="match status" value="1"/>
</dbReference>
<dbReference type="Proteomes" id="UP000660729">
    <property type="component" value="Unassembled WGS sequence"/>
</dbReference>
<dbReference type="InterPro" id="IPR046347">
    <property type="entry name" value="bZIP_sf"/>
</dbReference>
<gene>
    <name evidence="2" type="ORF">HII31_01359</name>
</gene>
<organism evidence="2 3">
    <name type="scientific">Pseudocercospora fuligena</name>
    <dbReference type="NCBI Taxonomy" id="685502"/>
    <lineage>
        <taxon>Eukaryota</taxon>
        <taxon>Fungi</taxon>
        <taxon>Dikarya</taxon>
        <taxon>Ascomycota</taxon>
        <taxon>Pezizomycotina</taxon>
        <taxon>Dothideomycetes</taxon>
        <taxon>Dothideomycetidae</taxon>
        <taxon>Mycosphaerellales</taxon>
        <taxon>Mycosphaerellaceae</taxon>
        <taxon>Pseudocercospora</taxon>
    </lineage>
</organism>
<proteinExistence type="predicted"/>
<keyword evidence="3" id="KW-1185">Reference proteome</keyword>
<protein>
    <recommendedName>
        <fullName evidence="4">BZIP domain-containing protein</fullName>
    </recommendedName>
</protein>
<feature type="compositionally biased region" description="Basic and acidic residues" evidence="1">
    <location>
        <begin position="1"/>
        <end position="16"/>
    </location>
</feature>
<name>A0A8H6VLZ9_9PEZI</name>
<evidence type="ECO:0000313" key="2">
    <source>
        <dbReference type="EMBL" id="KAF7197308.1"/>
    </source>
</evidence>
<dbReference type="SUPFAM" id="SSF57959">
    <property type="entry name" value="Leucine zipper domain"/>
    <property type="match status" value="1"/>
</dbReference>
<feature type="compositionally biased region" description="Polar residues" evidence="1">
    <location>
        <begin position="106"/>
        <end position="116"/>
    </location>
</feature>
<accession>A0A8H6VLZ9</accession>
<dbReference type="CDD" id="cd14688">
    <property type="entry name" value="bZIP_YAP"/>
    <property type="match status" value="1"/>
</dbReference>
<feature type="region of interest" description="Disordered" evidence="1">
    <location>
        <begin position="1"/>
        <end position="27"/>
    </location>
</feature>